<proteinExistence type="predicted"/>
<name>A0A0P0NZB9_9CAUL</name>
<dbReference type="EMBL" id="CP013002">
    <property type="protein sequence ID" value="ALL13483.1"/>
    <property type="molecule type" value="Genomic_DNA"/>
</dbReference>
<evidence type="ECO:0000256" key="1">
    <source>
        <dbReference type="ARBA" id="ARBA00022676"/>
    </source>
</evidence>
<dbReference type="Pfam" id="PF01075">
    <property type="entry name" value="Glyco_transf_9"/>
    <property type="match status" value="1"/>
</dbReference>
<dbReference type="GO" id="GO:0005829">
    <property type="term" value="C:cytosol"/>
    <property type="evidence" value="ECO:0007669"/>
    <property type="project" value="TreeGrafter"/>
</dbReference>
<dbReference type="GO" id="GO:0009244">
    <property type="term" value="P:lipopolysaccharide core region biosynthetic process"/>
    <property type="evidence" value="ECO:0007669"/>
    <property type="project" value="TreeGrafter"/>
</dbReference>
<accession>A0A0P0NZB9</accession>
<keyword evidence="4" id="KW-1185">Reference proteome</keyword>
<dbReference type="STRING" id="69395.AQ619_09045"/>
<protein>
    <submittedName>
        <fullName evidence="3">Heptosyltransferase</fullName>
    </submittedName>
</protein>
<dbReference type="PANTHER" id="PTHR30160">
    <property type="entry name" value="TETRAACYLDISACCHARIDE 4'-KINASE-RELATED"/>
    <property type="match status" value="1"/>
</dbReference>
<dbReference type="GO" id="GO:0008713">
    <property type="term" value="F:ADP-heptose-lipopolysaccharide heptosyltransferase activity"/>
    <property type="evidence" value="ECO:0007669"/>
    <property type="project" value="TreeGrafter"/>
</dbReference>
<dbReference type="Gene3D" id="3.40.50.2000">
    <property type="entry name" value="Glycogen Phosphorylase B"/>
    <property type="match status" value="2"/>
</dbReference>
<dbReference type="InterPro" id="IPR002201">
    <property type="entry name" value="Glyco_trans_9"/>
</dbReference>
<evidence type="ECO:0000313" key="3">
    <source>
        <dbReference type="EMBL" id="ALL13483.1"/>
    </source>
</evidence>
<evidence type="ECO:0000256" key="2">
    <source>
        <dbReference type="ARBA" id="ARBA00022679"/>
    </source>
</evidence>
<dbReference type="RefSeq" id="WP_062146521.1">
    <property type="nucleotide sequence ID" value="NZ_CP013002.1"/>
</dbReference>
<dbReference type="AlphaFoldDB" id="A0A0P0NZB9"/>
<dbReference type="OrthoDB" id="7158927at2"/>
<reference evidence="3 4" key="1">
    <citation type="submission" date="2015-10" db="EMBL/GenBank/DDBJ databases">
        <title>Conservation of the essential genome among Caulobacter and Brevundimonas species.</title>
        <authorList>
            <person name="Scott D."/>
            <person name="Ely B."/>
        </authorList>
    </citation>
    <scope>NUCLEOTIDE SEQUENCE [LARGE SCALE GENOMIC DNA]</scope>
    <source>
        <strain evidence="3 4">CB4</strain>
    </source>
</reference>
<sequence length="323" mass="34291">MVKSILVYSMGEVIGDGLIKLPFIAGLRAAFPDAAISWCAAKGETVYSGPLKAVVEGYVDEILSKDVTGARLRDLLPWARPFGGRRFDLVIDTQENLRRSVVARRAAAGRFISAARLARGKDWPQAVTDRLARLLSLATDGQGAPRPITLAQADALAAARALLPDGQAYVGLAPGAGGQEKRWPLDRYIALASHLEQIGATPVFFFGPDEVEDAARARAELPNARFPERDRTDAFPHVKGPLLVIALAGRLCAAVANDAGPGHMLAAGGAPLLSLQKDARKAVKFRPAAARLEMLVAEDYGDAMAALPSEAVEAALSRLMARA</sequence>
<dbReference type="PANTHER" id="PTHR30160:SF7">
    <property type="entry name" value="ADP-HEPTOSE--LPS HEPTOSYLTRANSFERASE 2"/>
    <property type="match status" value="1"/>
</dbReference>
<keyword evidence="2 3" id="KW-0808">Transferase</keyword>
<dbReference type="KEGG" id="chq:AQ619_09045"/>
<organism evidence="3 4">
    <name type="scientific">Caulobacter henricii</name>
    <dbReference type="NCBI Taxonomy" id="69395"/>
    <lineage>
        <taxon>Bacteria</taxon>
        <taxon>Pseudomonadati</taxon>
        <taxon>Pseudomonadota</taxon>
        <taxon>Alphaproteobacteria</taxon>
        <taxon>Caulobacterales</taxon>
        <taxon>Caulobacteraceae</taxon>
        <taxon>Caulobacter</taxon>
    </lineage>
</organism>
<dbReference type="SUPFAM" id="SSF53756">
    <property type="entry name" value="UDP-Glycosyltransferase/glycogen phosphorylase"/>
    <property type="match status" value="1"/>
</dbReference>
<dbReference type="Proteomes" id="UP000056905">
    <property type="component" value="Chromosome"/>
</dbReference>
<evidence type="ECO:0000313" key="4">
    <source>
        <dbReference type="Proteomes" id="UP000056905"/>
    </source>
</evidence>
<dbReference type="InterPro" id="IPR051199">
    <property type="entry name" value="LPS_LOS_Heptosyltrfase"/>
</dbReference>
<gene>
    <name evidence="3" type="ORF">AQ619_09045</name>
</gene>
<keyword evidence="1" id="KW-0328">Glycosyltransferase</keyword>